<feature type="region of interest" description="Disordered" evidence="1">
    <location>
        <begin position="81"/>
        <end position="124"/>
    </location>
</feature>
<keyword evidence="4" id="KW-1185">Reference proteome</keyword>
<reference evidence="3 4" key="1">
    <citation type="submission" date="2024-01" db="EMBL/GenBank/DDBJ databases">
        <title>The genome of the rayed Mediterranean limpet Patella caerulea (Linnaeus, 1758).</title>
        <authorList>
            <person name="Anh-Thu Weber A."/>
            <person name="Halstead-Nussloch G."/>
        </authorList>
    </citation>
    <scope>NUCLEOTIDE SEQUENCE [LARGE SCALE GENOMIC DNA]</scope>
    <source>
        <strain evidence="3">AATW-2023a</strain>
        <tissue evidence="3">Whole specimen</tissue>
    </source>
</reference>
<dbReference type="AlphaFoldDB" id="A0AAN8PJP1"/>
<dbReference type="PROSITE" id="PS50181">
    <property type="entry name" value="FBOX"/>
    <property type="match status" value="1"/>
</dbReference>
<evidence type="ECO:0000256" key="1">
    <source>
        <dbReference type="SAM" id="MobiDB-lite"/>
    </source>
</evidence>
<accession>A0AAN8PJP1</accession>
<dbReference type="InterPro" id="IPR001810">
    <property type="entry name" value="F-box_dom"/>
</dbReference>
<dbReference type="SUPFAM" id="SSF54236">
    <property type="entry name" value="Ubiquitin-like"/>
    <property type="match status" value="1"/>
</dbReference>
<dbReference type="SUPFAM" id="SSF81383">
    <property type="entry name" value="F-box domain"/>
    <property type="match status" value="1"/>
</dbReference>
<evidence type="ECO:0000313" key="4">
    <source>
        <dbReference type="Proteomes" id="UP001347796"/>
    </source>
</evidence>
<name>A0AAN8PJP1_PATCE</name>
<evidence type="ECO:0000259" key="2">
    <source>
        <dbReference type="PROSITE" id="PS50181"/>
    </source>
</evidence>
<dbReference type="Gene3D" id="1.20.1280.50">
    <property type="match status" value="1"/>
</dbReference>
<dbReference type="GO" id="GO:1903599">
    <property type="term" value="P:positive regulation of autophagy of mitochondrion"/>
    <property type="evidence" value="ECO:0007669"/>
    <property type="project" value="TreeGrafter"/>
</dbReference>
<dbReference type="Pfam" id="PF11566">
    <property type="entry name" value="PI31_Prot_N"/>
    <property type="match status" value="1"/>
</dbReference>
<feature type="domain" description="F-box" evidence="2">
    <location>
        <begin position="321"/>
        <end position="367"/>
    </location>
</feature>
<dbReference type="InterPro" id="IPR036047">
    <property type="entry name" value="F-box-like_dom_sf"/>
</dbReference>
<dbReference type="InterPro" id="IPR047118">
    <property type="entry name" value="Fbxo7"/>
</dbReference>
<dbReference type="PANTHER" id="PTHR15537">
    <property type="entry name" value="F-BOX ONLY PROTEIN 7"/>
    <property type="match status" value="1"/>
</dbReference>
<dbReference type="Proteomes" id="UP001347796">
    <property type="component" value="Unassembled WGS sequence"/>
</dbReference>
<dbReference type="Gene3D" id="3.40.1000.30">
    <property type="match status" value="1"/>
</dbReference>
<gene>
    <name evidence="3" type="ORF">SNE40_014786</name>
</gene>
<dbReference type="InterPro" id="IPR029071">
    <property type="entry name" value="Ubiquitin-like_domsf"/>
</dbReference>
<comment type="caution">
    <text evidence="3">The sequence shown here is derived from an EMBL/GenBank/DDBJ whole genome shotgun (WGS) entry which is preliminary data.</text>
</comment>
<sequence>MKIRVKCGNVRQTVSCESITTSLHQLKAQVSKVFEISEGSVKLSLNGVDSLEEDEKALGEFGIVSGDLVFVLQESEPLNKRRKTELQAAKHQASTSRDSDQSSSGHIQHKNVYTSVSEESKYETNNMKDHEVSEMESDGFEDTECDPKLVTKCLQEPNLCRESSVTSIPSTLNQLYCEACCTNKNDAVWVAIHTLMVESGYTYVARDASNQVVDKCQIQMPDGWKATNHYQGEYHHLNLSRDVTCKVVGVAMGSQLIVQGKLASSYETKNIQIKPDDFITSLETDGSRTYKNLHRLSLVIKDGIALPLLQELNSVLGLPQMFGFLGLNYESQLKILSYLDCGSLLRMGEVCKQLNNIYKDPFVWRKLYLTTFIGGSSNTDLSQNWYEIYKQKYKARKEYLKRIKHTTFVTPPFDFNQPRHYSPFAPVFPNHGIIGGDYDLNPHFHGIPDPMSGRRGRPGADFLRPRYDPMGPLPDMNLPPDVNPLPDMNPLPGRGRGASGNNRHWFGNTMRSRFF</sequence>
<organism evidence="3 4">
    <name type="scientific">Patella caerulea</name>
    <name type="common">Rayed Mediterranean limpet</name>
    <dbReference type="NCBI Taxonomy" id="87958"/>
    <lineage>
        <taxon>Eukaryota</taxon>
        <taxon>Metazoa</taxon>
        <taxon>Spiralia</taxon>
        <taxon>Lophotrochozoa</taxon>
        <taxon>Mollusca</taxon>
        <taxon>Gastropoda</taxon>
        <taxon>Patellogastropoda</taxon>
        <taxon>Patelloidea</taxon>
        <taxon>Patellidae</taxon>
        <taxon>Patella</taxon>
    </lineage>
</organism>
<dbReference type="Pfam" id="PF12937">
    <property type="entry name" value="F-box-like"/>
    <property type="match status" value="1"/>
</dbReference>
<protein>
    <recommendedName>
        <fullName evidence="2">F-box domain-containing protein</fullName>
    </recommendedName>
</protein>
<dbReference type="GO" id="GO:0019901">
    <property type="term" value="F:protein kinase binding"/>
    <property type="evidence" value="ECO:0007669"/>
    <property type="project" value="InterPro"/>
</dbReference>
<dbReference type="CDD" id="cd22087">
    <property type="entry name" value="F-box_FBXO7"/>
    <property type="match status" value="1"/>
</dbReference>
<dbReference type="SMART" id="SM00256">
    <property type="entry name" value="FBOX"/>
    <property type="match status" value="1"/>
</dbReference>
<dbReference type="InterPro" id="IPR021625">
    <property type="entry name" value="PI31_Prot_N"/>
</dbReference>
<dbReference type="PANTHER" id="PTHR15537:SF2">
    <property type="entry name" value="F-BOX ONLY PROTEIN 7"/>
    <property type="match status" value="1"/>
</dbReference>
<dbReference type="EMBL" id="JAZGQO010000010">
    <property type="protein sequence ID" value="KAK6176518.1"/>
    <property type="molecule type" value="Genomic_DNA"/>
</dbReference>
<evidence type="ECO:0000313" key="3">
    <source>
        <dbReference type="EMBL" id="KAK6176518.1"/>
    </source>
</evidence>
<proteinExistence type="predicted"/>